<comment type="function">
    <text evidence="7">Specifically dimethylates two adjacent adenosines (A1518 and A1519) in the loop of a conserved hairpin near the 3'-end of 16S rRNA in the 30S particle. May play a critical role in biogenesis of 30S subunits.</text>
</comment>
<reference evidence="10 11" key="1">
    <citation type="submission" date="2018-03" db="EMBL/GenBank/DDBJ databases">
        <title>Ahniella affigens gen. nov., sp. nov., a gammaproteobacterium isolated from sandy soil near a stream.</title>
        <authorList>
            <person name="Ko Y."/>
            <person name="Kim J.-H."/>
        </authorList>
    </citation>
    <scope>NUCLEOTIDE SEQUENCE [LARGE SCALE GENOMIC DNA]</scope>
    <source>
        <strain evidence="10 11">D13</strain>
    </source>
</reference>
<evidence type="ECO:0000313" key="11">
    <source>
        <dbReference type="Proteomes" id="UP000241074"/>
    </source>
</evidence>
<keyword evidence="11" id="KW-1185">Reference proteome</keyword>
<dbReference type="InterPro" id="IPR023165">
    <property type="entry name" value="rRNA_Ade_diMease-like_C"/>
</dbReference>
<name>A0A2P1PLJ0_9GAMM</name>
<keyword evidence="1 7" id="KW-0963">Cytoplasm</keyword>
<dbReference type="EMBL" id="CP027860">
    <property type="protein sequence ID" value="AVP95713.1"/>
    <property type="molecule type" value="Genomic_DNA"/>
</dbReference>
<dbReference type="PROSITE" id="PS51689">
    <property type="entry name" value="SAM_RNA_A_N6_MT"/>
    <property type="match status" value="1"/>
</dbReference>
<evidence type="ECO:0000256" key="3">
    <source>
        <dbReference type="ARBA" id="ARBA00022603"/>
    </source>
</evidence>
<keyword evidence="6 7" id="KW-0694">RNA-binding</keyword>
<dbReference type="PROSITE" id="PS01131">
    <property type="entry name" value="RRNA_A_DIMETH"/>
    <property type="match status" value="1"/>
</dbReference>
<feature type="binding site" evidence="7 8">
    <location>
        <position position="65"/>
    </location>
    <ligand>
        <name>S-adenosyl-L-methionine</name>
        <dbReference type="ChEBI" id="CHEBI:59789"/>
    </ligand>
</feature>
<dbReference type="InterPro" id="IPR001737">
    <property type="entry name" value="KsgA/Erm"/>
</dbReference>
<dbReference type="InterPro" id="IPR020596">
    <property type="entry name" value="rRNA_Ade_Mease_Trfase_CS"/>
</dbReference>
<evidence type="ECO:0000256" key="8">
    <source>
        <dbReference type="PROSITE-ProRule" id="PRU01026"/>
    </source>
</evidence>
<dbReference type="GO" id="GO:0052908">
    <property type="term" value="F:16S rRNA (adenine(1518)-N(6)/adenine(1519)-N(6))-dimethyltransferase activity"/>
    <property type="evidence" value="ECO:0007669"/>
    <property type="project" value="UniProtKB-EC"/>
</dbReference>
<comment type="subcellular location">
    <subcellularLocation>
        <location evidence="7">Cytoplasm</location>
    </subcellularLocation>
</comment>
<dbReference type="SMART" id="SM00650">
    <property type="entry name" value="rADc"/>
    <property type="match status" value="1"/>
</dbReference>
<proteinExistence type="inferred from homology"/>
<dbReference type="InterPro" id="IPR020598">
    <property type="entry name" value="rRNA_Ade_methylase_Trfase_N"/>
</dbReference>
<dbReference type="PANTHER" id="PTHR11727">
    <property type="entry name" value="DIMETHYLADENOSINE TRANSFERASE"/>
    <property type="match status" value="1"/>
</dbReference>
<dbReference type="OrthoDB" id="9814755at2"/>
<dbReference type="Gene3D" id="1.10.8.100">
    <property type="entry name" value="Ribosomal RNA adenine dimethylase-like, domain 2"/>
    <property type="match status" value="1"/>
</dbReference>
<dbReference type="InterPro" id="IPR029063">
    <property type="entry name" value="SAM-dependent_MTases_sf"/>
</dbReference>
<dbReference type="EC" id="2.1.1.182" evidence="7"/>
<evidence type="ECO:0000256" key="6">
    <source>
        <dbReference type="ARBA" id="ARBA00022884"/>
    </source>
</evidence>
<feature type="binding site" evidence="7 8">
    <location>
        <position position="17"/>
    </location>
    <ligand>
        <name>S-adenosyl-L-methionine</name>
        <dbReference type="ChEBI" id="CHEBI:59789"/>
    </ligand>
</feature>
<feature type="binding site" evidence="7 8">
    <location>
        <position position="44"/>
    </location>
    <ligand>
        <name>S-adenosyl-L-methionine</name>
        <dbReference type="ChEBI" id="CHEBI:59789"/>
    </ligand>
</feature>
<dbReference type="Gene3D" id="3.40.50.150">
    <property type="entry name" value="Vaccinia Virus protein VP39"/>
    <property type="match status" value="1"/>
</dbReference>
<sequence>MNRGPDGHRAKKQFGQNFLHDRQVIDNIVRAIDPKPGEPIVEIGPGRGALSFALLKRTDALTAIEIDRDLIPWLKQQDARIQIVESDVLKVDFSALAERLGGPIRLVGNLPYNISSPILFLAREHRSAIRDMHFMLQKEVVERIAAGPDNKDYGRLTVMLQSMFAVEHLFNVPPSAFTPAPKVDSAIVRLQPLPVGSWPEFDDARLELVVKAAFSMRRKTLRNTLKGVVDETELRAHGIDPGARAEQLDVAQFIGLAQPQAATAS</sequence>
<dbReference type="FunFam" id="1.10.8.100:FF:000001">
    <property type="entry name" value="Ribosomal RNA small subunit methyltransferase A"/>
    <property type="match status" value="1"/>
</dbReference>
<keyword evidence="4 7" id="KW-0808">Transferase</keyword>
<dbReference type="PANTHER" id="PTHR11727:SF7">
    <property type="entry name" value="DIMETHYLADENOSINE TRANSFERASE-RELATED"/>
    <property type="match status" value="1"/>
</dbReference>
<dbReference type="GO" id="GO:0003723">
    <property type="term" value="F:RNA binding"/>
    <property type="evidence" value="ECO:0007669"/>
    <property type="project" value="UniProtKB-UniRule"/>
</dbReference>
<feature type="binding site" evidence="7 8">
    <location>
        <position position="19"/>
    </location>
    <ligand>
        <name>S-adenosyl-L-methionine</name>
        <dbReference type="ChEBI" id="CHEBI:59789"/>
    </ligand>
</feature>
<organism evidence="10 11">
    <name type="scientific">Ahniella affigens</name>
    <dbReference type="NCBI Taxonomy" id="2021234"/>
    <lineage>
        <taxon>Bacteria</taxon>
        <taxon>Pseudomonadati</taxon>
        <taxon>Pseudomonadota</taxon>
        <taxon>Gammaproteobacteria</taxon>
        <taxon>Lysobacterales</taxon>
        <taxon>Rhodanobacteraceae</taxon>
        <taxon>Ahniella</taxon>
    </lineage>
</organism>
<dbReference type="Proteomes" id="UP000241074">
    <property type="component" value="Chromosome"/>
</dbReference>
<dbReference type="SUPFAM" id="SSF53335">
    <property type="entry name" value="S-adenosyl-L-methionine-dependent methyltransferases"/>
    <property type="match status" value="1"/>
</dbReference>
<dbReference type="CDD" id="cd02440">
    <property type="entry name" value="AdoMet_MTases"/>
    <property type="match status" value="1"/>
</dbReference>
<keyword evidence="3 7" id="KW-0489">Methyltransferase</keyword>
<dbReference type="Pfam" id="PF00398">
    <property type="entry name" value="RrnaAD"/>
    <property type="match status" value="1"/>
</dbReference>
<accession>A0A2P1PLJ0</accession>
<comment type="catalytic activity">
    <reaction evidence="7">
        <text>adenosine(1518)/adenosine(1519) in 16S rRNA + 4 S-adenosyl-L-methionine = N(6)-dimethyladenosine(1518)/N(6)-dimethyladenosine(1519) in 16S rRNA + 4 S-adenosyl-L-homocysteine + 4 H(+)</text>
        <dbReference type="Rhea" id="RHEA:19609"/>
        <dbReference type="Rhea" id="RHEA-COMP:10232"/>
        <dbReference type="Rhea" id="RHEA-COMP:10233"/>
        <dbReference type="ChEBI" id="CHEBI:15378"/>
        <dbReference type="ChEBI" id="CHEBI:57856"/>
        <dbReference type="ChEBI" id="CHEBI:59789"/>
        <dbReference type="ChEBI" id="CHEBI:74411"/>
        <dbReference type="ChEBI" id="CHEBI:74493"/>
        <dbReference type="EC" id="2.1.1.182"/>
    </reaction>
</comment>
<gene>
    <name evidence="7" type="primary">rsmA</name>
    <name evidence="7" type="synonym">ksgA</name>
    <name evidence="10" type="ORF">C7S18_00230</name>
</gene>
<protein>
    <recommendedName>
        <fullName evidence="7">Ribosomal RNA small subunit methyltransferase A</fullName>
        <ecNumber evidence="7">2.1.1.182</ecNumber>
    </recommendedName>
    <alternativeName>
        <fullName evidence="7">16S rRNA (adenine(1518)-N(6)/adenine(1519)-N(6))-dimethyltransferase</fullName>
    </alternativeName>
    <alternativeName>
        <fullName evidence="7">16S rRNA dimethyladenosine transferase</fullName>
    </alternativeName>
    <alternativeName>
        <fullName evidence="7">16S rRNA dimethylase</fullName>
    </alternativeName>
    <alternativeName>
        <fullName evidence="7">S-adenosylmethionine-6-N', N'-adenosyl(rRNA) dimethyltransferase</fullName>
    </alternativeName>
</protein>
<comment type="similarity">
    <text evidence="7">Belongs to the class I-like SAM-binding methyltransferase superfamily. rRNA adenine N(6)-methyltransferase family. RsmA subfamily.</text>
</comment>
<evidence type="ECO:0000256" key="7">
    <source>
        <dbReference type="HAMAP-Rule" id="MF_00607"/>
    </source>
</evidence>
<dbReference type="KEGG" id="xba:C7S18_00230"/>
<dbReference type="RefSeq" id="WP_106889642.1">
    <property type="nucleotide sequence ID" value="NZ_CP027860.1"/>
</dbReference>
<feature type="domain" description="Ribosomal RNA adenine methylase transferase N-terminal" evidence="9">
    <location>
        <begin position="24"/>
        <end position="194"/>
    </location>
</feature>
<evidence type="ECO:0000313" key="10">
    <source>
        <dbReference type="EMBL" id="AVP95713.1"/>
    </source>
</evidence>
<evidence type="ECO:0000256" key="1">
    <source>
        <dbReference type="ARBA" id="ARBA00022490"/>
    </source>
</evidence>
<dbReference type="NCBIfam" id="TIGR00755">
    <property type="entry name" value="ksgA"/>
    <property type="match status" value="1"/>
</dbReference>
<dbReference type="HAMAP" id="MF_00607">
    <property type="entry name" value="16SrRNA_methyltr_A"/>
    <property type="match status" value="1"/>
</dbReference>
<dbReference type="GO" id="GO:0005829">
    <property type="term" value="C:cytosol"/>
    <property type="evidence" value="ECO:0007669"/>
    <property type="project" value="TreeGrafter"/>
</dbReference>
<reference evidence="10 11" key="2">
    <citation type="submission" date="2018-03" db="EMBL/GenBank/DDBJ databases">
        <authorList>
            <person name="Keele B.F."/>
        </authorList>
    </citation>
    <scope>NUCLEOTIDE SEQUENCE [LARGE SCALE GENOMIC DNA]</scope>
    <source>
        <strain evidence="10 11">D13</strain>
    </source>
</reference>
<evidence type="ECO:0000259" key="9">
    <source>
        <dbReference type="SMART" id="SM00650"/>
    </source>
</evidence>
<feature type="binding site" evidence="7 8">
    <location>
        <position position="87"/>
    </location>
    <ligand>
        <name>S-adenosyl-L-methionine</name>
        <dbReference type="ChEBI" id="CHEBI:59789"/>
    </ligand>
</feature>
<dbReference type="AlphaFoldDB" id="A0A2P1PLJ0"/>
<evidence type="ECO:0000256" key="5">
    <source>
        <dbReference type="ARBA" id="ARBA00022691"/>
    </source>
</evidence>
<keyword evidence="2 7" id="KW-0698">rRNA processing</keyword>
<keyword evidence="5 7" id="KW-0949">S-adenosyl-L-methionine</keyword>
<evidence type="ECO:0000256" key="4">
    <source>
        <dbReference type="ARBA" id="ARBA00022679"/>
    </source>
</evidence>
<feature type="binding site" evidence="7 8">
    <location>
        <position position="109"/>
    </location>
    <ligand>
        <name>S-adenosyl-L-methionine</name>
        <dbReference type="ChEBI" id="CHEBI:59789"/>
    </ligand>
</feature>
<evidence type="ECO:0000256" key="2">
    <source>
        <dbReference type="ARBA" id="ARBA00022552"/>
    </source>
</evidence>
<dbReference type="InterPro" id="IPR011530">
    <property type="entry name" value="rRNA_adenine_dimethylase"/>
</dbReference>